<feature type="transmembrane region" description="Helical" evidence="1">
    <location>
        <begin position="89"/>
        <end position="114"/>
    </location>
</feature>
<keyword evidence="1" id="KW-0472">Membrane</keyword>
<keyword evidence="3" id="KW-1185">Reference proteome</keyword>
<evidence type="ECO:0000313" key="2">
    <source>
        <dbReference type="EMBL" id="MBC5675860.1"/>
    </source>
</evidence>
<accession>A0ABR7FKX1</accession>
<keyword evidence="1" id="KW-0812">Transmembrane</keyword>
<evidence type="ECO:0000313" key="3">
    <source>
        <dbReference type="Proteomes" id="UP000654573"/>
    </source>
</evidence>
<feature type="transmembrane region" description="Helical" evidence="1">
    <location>
        <begin position="12"/>
        <end position="33"/>
    </location>
</feature>
<organism evidence="2 3">
    <name type="scientific">Blautia celeris</name>
    <dbReference type="NCBI Taxonomy" id="2763026"/>
    <lineage>
        <taxon>Bacteria</taxon>
        <taxon>Bacillati</taxon>
        <taxon>Bacillota</taxon>
        <taxon>Clostridia</taxon>
        <taxon>Lachnospirales</taxon>
        <taxon>Lachnospiraceae</taxon>
        <taxon>Blautia</taxon>
    </lineage>
</organism>
<reference evidence="2 3" key="1">
    <citation type="submission" date="2020-08" db="EMBL/GenBank/DDBJ databases">
        <title>Genome public.</title>
        <authorList>
            <person name="Liu C."/>
            <person name="Sun Q."/>
        </authorList>
    </citation>
    <scope>NUCLEOTIDE SEQUENCE [LARGE SCALE GENOMIC DNA]</scope>
    <source>
        <strain evidence="2 3">NSJ-34</strain>
    </source>
</reference>
<dbReference type="EMBL" id="JACOOU010000022">
    <property type="protein sequence ID" value="MBC5675860.1"/>
    <property type="molecule type" value="Genomic_DNA"/>
</dbReference>
<dbReference type="RefSeq" id="WP_033142831.1">
    <property type="nucleotide sequence ID" value="NZ_JACOOU010000022.1"/>
</dbReference>
<comment type="caution">
    <text evidence="2">The sequence shown here is derived from an EMBL/GenBank/DDBJ whole genome shotgun (WGS) entry which is preliminary data.</text>
</comment>
<dbReference type="Proteomes" id="UP000654573">
    <property type="component" value="Unassembled WGS sequence"/>
</dbReference>
<feature type="transmembrane region" description="Helical" evidence="1">
    <location>
        <begin position="126"/>
        <end position="145"/>
    </location>
</feature>
<proteinExistence type="predicted"/>
<name>A0ABR7FKX1_9FIRM</name>
<feature type="transmembrane region" description="Helical" evidence="1">
    <location>
        <begin position="39"/>
        <end position="62"/>
    </location>
</feature>
<sequence length="154" mass="17452">MNSEFTNFFRSVGVMIMLMVLVTLGLYRIAYITGAGNAAFYQSLLFVFGQAVVQILFYGLWYRKVNRLAADMYDTTEKRSMAFRYKNRYLLLAVVVTGLIAGIAISAMLVHVIFVGISFTYCSSSVWTMFFVGNVALFVLMRFCGLPNRVTNTY</sequence>
<protein>
    <submittedName>
        <fullName evidence="2">Uncharacterized protein</fullName>
    </submittedName>
</protein>
<evidence type="ECO:0000256" key="1">
    <source>
        <dbReference type="SAM" id="Phobius"/>
    </source>
</evidence>
<gene>
    <name evidence="2" type="ORF">H8S76_26930</name>
</gene>
<keyword evidence="1" id="KW-1133">Transmembrane helix</keyword>